<dbReference type="GO" id="GO:0005737">
    <property type="term" value="C:cytoplasm"/>
    <property type="evidence" value="ECO:0000318"/>
    <property type="project" value="GO_Central"/>
</dbReference>
<dbReference type="GO" id="GO:0070475">
    <property type="term" value="P:rRNA base methylation"/>
    <property type="evidence" value="ECO:0000318"/>
    <property type="project" value="GO_Central"/>
</dbReference>
<dbReference type="Gene3D" id="3.30.160.60">
    <property type="entry name" value="Classic Zinc Finger"/>
    <property type="match status" value="1"/>
</dbReference>
<evidence type="ECO:0000313" key="4">
    <source>
        <dbReference type="EMBL" id="EDQ89214.1"/>
    </source>
</evidence>
<dbReference type="eggNOG" id="ENOG502SEW9">
    <property type="taxonomic scope" value="Eukaryota"/>
</dbReference>
<feature type="signal peptide" evidence="2">
    <location>
        <begin position="1"/>
        <end position="16"/>
    </location>
</feature>
<evidence type="ECO:0000313" key="5">
    <source>
        <dbReference type="Proteomes" id="UP000001357"/>
    </source>
</evidence>
<dbReference type="RefSeq" id="XP_001745790.1">
    <property type="nucleotide sequence ID" value="XM_001745738.1"/>
</dbReference>
<dbReference type="AlphaFoldDB" id="A9UZD8"/>
<organism evidence="4 5">
    <name type="scientific">Monosiga brevicollis</name>
    <name type="common">Choanoflagellate</name>
    <dbReference type="NCBI Taxonomy" id="81824"/>
    <lineage>
        <taxon>Eukaryota</taxon>
        <taxon>Choanoflagellata</taxon>
        <taxon>Craspedida</taxon>
        <taxon>Salpingoecidae</taxon>
        <taxon>Monosiga</taxon>
    </lineage>
</organism>
<feature type="domain" description="C2H2-type" evidence="3">
    <location>
        <begin position="320"/>
        <end position="348"/>
    </location>
</feature>
<dbReference type="Pfam" id="PF10354">
    <property type="entry name" value="BMT5-like"/>
    <property type="match status" value="1"/>
</dbReference>
<dbReference type="GO" id="GO:0070042">
    <property type="term" value="F:rRNA (uridine-N3-)-methyltransferase activity"/>
    <property type="evidence" value="ECO:0000318"/>
    <property type="project" value="GO_Central"/>
</dbReference>
<evidence type="ECO:0000256" key="1">
    <source>
        <dbReference type="PROSITE-ProRule" id="PRU00042"/>
    </source>
</evidence>
<dbReference type="Proteomes" id="UP000001357">
    <property type="component" value="Unassembled WGS sequence"/>
</dbReference>
<dbReference type="EMBL" id="CH991551">
    <property type="protein sequence ID" value="EDQ89214.1"/>
    <property type="molecule type" value="Genomic_DNA"/>
</dbReference>
<dbReference type="InParanoid" id="A9UZD8"/>
<feature type="domain" description="C2H2-type" evidence="3">
    <location>
        <begin position="359"/>
        <end position="390"/>
    </location>
</feature>
<dbReference type="SMART" id="SM00355">
    <property type="entry name" value="ZnF_C2H2"/>
    <property type="match status" value="4"/>
</dbReference>
<keyword evidence="2" id="KW-0732">Signal</keyword>
<dbReference type="SUPFAM" id="SSF57667">
    <property type="entry name" value="beta-beta-alpha zinc fingers"/>
    <property type="match status" value="1"/>
</dbReference>
<feature type="chain" id="PRO_5002745077" description="C2H2-type domain-containing protein" evidence="2">
    <location>
        <begin position="17"/>
        <end position="496"/>
    </location>
</feature>
<accession>A9UZD8</accession>
<gene>
    <name evidence="4" type="ORF">MONBRDRAFT_25425</name>
</gene>
<proteinExistence type="predicted"/>
<dbReference type="PANTHER" id="PTHR11538">
    <property type="entry name" value="PHENYLALANYL-TRNA SYNTHETASE"/>
    <property type="match status" value="1"/>
</dbReference>
<dbReference type="InterPro" id="IPR036236">
    <property type="entry name" value="Znf_C2H2_sf"/>
</dbReference>
<dbReference type="GeneID" id="5891145"/>
<dbReference type="GO" id="GO:0008270">
    <property type="term" value="F:zinc ion binding"/>
    <property type="evidence" value="ECO:0007669"/>
    <property type="project" value="UniProtKB-KW"/>
</dbReference>
<keyword evidence="1" id="KW-0862">Zinc</keyword>
<dbReference type="KEGG" id="mbr:MONBRDRAFT_25425"/>
<sequence length="496" mass="55444">MAGLMTVSWAAAELRAAVVGALSGGGGEDVVERGEEAVVPVMDASEVPADAHVVLLLGEGNFSFARALAELLRQHKQYREPALSHPGNANVQPNADQIAREHAQDQARARLLNEFLGQDAVPLLDRILVIATSFDSQKEVLEKYPESRPILDFLENQPCFRVLHCINAWQVHQHFANISLHHIGWNHPHLGQEDFRLHRFLMSHLFESLQQTLPQDGRVTVSLVEGQVDRWDIIHQAAQKSFELVLRDRFLPRAWPGYETKRNRNAQSFQNRHTQLHHRNDMRSNLLAFARRAAPVDAAPAPAPVATAPAAATEATGSEHACQHCGKIFTSARGVKTHTRQVHELQKYKNWQPDRTANLPCPSCDKLFTDDVALWQHRVAKHSAHVAEGPRGPVTESIAQALTSPDVHWIPCPVCGQAIPDHWPMEQHLEMLKPLVGQRAACLQCDRVFTEHRALAQHLNFCRTPDSARPQELIQASRRFRKVGPQSATSLATEPQ</sequence>
<dbReference type="InterPro" id="IPR019446">
    <property type="entry name" value="BMT5-like"/>
</dbReference>
<dbReference type="OMA" id="FHQVTLH"/>
<evidence type="ECO:0000256" key="2">
    <source>
        <dbReference type="SAM" id="SignalP"/>
    </source>
</evidence>
<dbReference type="PANTHER" id="PTHR11538:SF26">
    <property type="entry name" value="FERREDOXIN-FOLD ANTICODON-BINDING DOMAIN-CONTAINING PROTEIN 1"/>
    <property type="match status" value="1"/>
</dbReference>
<reference evidence="4 5" key="1">
    <citation type="journal article" date="2008" name="Nature">
        <title>The genome of the choanoflagellate Monosiga brevicollis and the origin of metazoans.</title>
        <authorList>
            <consortium name="JGI Sequencing"/>
            <person name="King N."/>
            <person name="Westbrook M.J."/>
            <person name="Young S.L."/>
            <person name="Kuo A."/>
            <person name="Abedin M."/>
            <person name="Chapman J."/>
            <person name="Fairclough S."/>
            <person name="Hellsten U."/>
            <person name="Isogai Y."/>
            <person name="Letunic I."/>
            <person name="Marr M."/>
            <person name="Pincus D."/>
            <person name="Putnam N."/>
            <person name="Rokas A."/>
            <person name="Wright K.J."/>
            <person name="Zuzow R."/>
            <person name="Dirks W."/>
            <person name="Good M."/>
            <person name="Goodstein D."/>
            <person name="Lemons D."/>
            <person name="Li W."/>
            <person name="Lyons J.B."/>
            <person name="Morris A."/>
            <person name="Nichols S."/>
            <person name="Richter D.J."/>
            <person name="Salamov A."/>
            <person name="Bork P."/>
            <person name="Lim W.A."/>
            <person name="Manning G."/>
            <person name="Miller W.T."/>
            <person name="McGinnis W."/>
            <person name="Shapiro H."/>
            <person name="Tjian R."/>
            <person name="Grigoriev I.V."/>
            <person name="Rokhsar D."/>
        </authorList>
    </citation>
    <scope>NUCLEOTIDE SEQUENCE [LARGE SCALE GENOMIC DNA]</scope>
    <source>
        <strain evidence="5">MX1 / ATCC 50154</strain>
    </source>
</reference>
<dbReference type="InterPro" id="IPR013087">
    <property type="entry name" value="Znf_C2H2_type"/>
</dbReference>
<dbReference type="PROSITE" id="PS50157">
    <property type="entry name" value="ZINC_FINGER_C2H2_2"/>
    <property type="match status" value="2"/>
</dbReference>
<protein>
    <recommendedName>
        <fullName evidence="3">C2H2-type domain-containing protein</fullName>
    </recommendedName>
</protein>
<dbReference type="PROSITE" id="PS00028">
    <property type="entry name" value="ZINC_FINGER_C2H2_1"/>
    <property type="match status" value="2"/>
</dbReference>
<name>A9UZD8_MONBE</name>
<keyword evidence="1" id="KW-0863">Zinc-finger</keyword>
<keyword evidence="1" id="KW-0479">Metal-binding</keyword>
<dbReference type="STRING" id="81824.A9UZD8"/>
<evidence type="ECO:0000259" key="3">
    <source>
        <dbReference type="PROSITE" id="PS50157"/>
    </source>
</evidence>
<keyword evidence="5" id="KW-1185">Reference proteome</keyword>